<evidence type="ECO:0000256" key="1">
    <source>
        <dbReference type="ARBA" id="ARBA00022737"/>
    </source>
</evidence>
<gene>
    <name evidence="3" type="ORF">IAC96_09910</name>
</gene>
<evidence type="ECO:0000313" key="4">
    <source>
        <dbReference type="Proteomes" id="UP000824201"/>
    </source>
</evidence>
<name>A0A9D1EFC0_9FIRM</name>
<dbReference type="Proteomes" id="UP000824201">
    <property type="component" value="Unassembled WGS sequence"/>
</dbReference>
<dbReference type="InterPro" id="IPR006530">
    <property type="entry name" value="YD"/>
</dbReference>
<evidence type="ECO:0000313" key="3">
    <source>
        <dbReference type="EMBL" id="HIR89254.1"/>
    </source>
</evidence>
<sequence>MTDQNGKECTNMFNQSCGLIEVTDENGNTTSYTYDAAGNITSFTSGNESGTMGYDSKNRLTSYKGTAITYDADGNMSVGVLGTAAASFQYDSANRLTSATGTTYQYDNEGNRIQSQTSEQTLTYVYDTTGSMSRMLMSKTQGGAITKYIYGNGLIAQENSSGYYSYHYDLRGSTIALTNASGTVTDTYAYDTYGTVTKKTGTLTVLFLYNGRDGVVT</sequence>
<dbReference type="AlphaFoldDB" id="A0A9D1EFC0"/>
<comment type="caution">
    <text evidence="3">The sequence shown here is derived from an EMBL/GenBank/DDBJ whole genome shotgun (WGS) entry which is preliminary data.</text>
</comment>
<feature type="non-terminal residue" evidence="3">
    <location>
        <position position="217"/>
    </location>
</feature>
<keyword evidence="1" id="KW-0677">Repeat</keyword>
<evidence type="ECO:0000259" key="2">
    <source>
        <dbReference type="Pfam" id="PF25023"/>
    </source>
</evidence>
<dbReference type="NCBIfam" id="TIGR01643">
    <property type="entry name" value="YD_repeat_2x"/>
    <property type="match status" value="1"/>
</dbReference>
<dbReference type="PANTHER" id="PTHR32305:SF15">
    <property type="entry name" value="PROTEIN RHSA-RELATED"/>
    <property type="match status" value="1"/>
</dbReference>
<dbReference type="EMBL" id="DVHN01000126">
    <property type="protein sequence ID" value="HIR89254.1"/>
    <property type="molecule type" value="Genomic_DNA"/>
</dbReference>
<accession>A0A9D1EFC0</accession>
<organism evidence="3 4">
    <name type="scientific">Candidatus Fimimorpha faecalis</name>
    <dbReference type="NCBI Taxonomy" id="2840824"/>
    <lineage>
        <taxon>Bacteria</taxon>
        <taxon>Bacillati</taxon>
        <taxon>Bacillota</taxon>
        <taxon>Clostridia</taxon>
        <taxon>Eubacteriales</taxon>
        <taxon>Candidatus Fimimorpha</taxon>
    </lineage>
</organism>
<dbReference type="InterPro" id="IPR056823">
    <property type="entry name" value="TEN-like_YD-shell"/>
</dbReference>
<feature type="domain" description="Teneurin-like YD-shell" evidence="2">
    <location>
        <begin position="8"/>
        <end position="202"/>
    </location>
</feature>
<reference evidence="3" key="2">
    <citation type="journal article" date="2021" name="PeerJ">
        <title>Extensive microbial diversity within the chicken gut microbiome revealed by metagenomics and culture.</title>
        <authorList>
            <person name="Gilroy R."/>
            <person name="Ravi A."/>
            <person name="Getino M."/>
            <person name="Pursley I."/>
            <person name="Horton D.L."/>
            <person name="Alikhan N.F."/>
            <person name="Baker D."/>
            <person name="Gharbi K."/>
            <person name="Hall N."/>
            <person name="Watson M."/>
            <person name="Adriaenssens E.M."/>
            <person name="Foster-Nyarko E."/>
            <person name="Jarju S."/>
            <person name="Secka A."/>
            <person name="Antonio M."/>
            <person name="Oren A."/>
            <person name="Chaudhuri R.R."/>
            <person name="La Ragione R."/>
            <person name="Hildebrand F."/>
            <person name="Pallen M.J."/>
        </authorList>
    </citation>
    <scope>NUCLEOTIDE SEQUENCE</scope>
    <source>
        <strain evidence="3">ChiW13-3771</strain>
    </source>
</reference>
<reference evidence="3" key="1">
    <citation type="submission" date="2020-10" db="EMBL/GenBank/DDBJ databases">
        <authorList>
            <person name="Gilroy R."/>
        </authorList>
    </citation>
    <scope>NUCLEOTIDE SEQUENCE</scope>
    <source>
        <strain evidence="3">ChiW13-3771</strain>
    </source>
</reference>
<dbReference type="Gene3D" id="2.180.10.10">
    <property type="entry name" value="RHS repeat-associated core"/>
    <property type="match status" value="1"/>
</dbReference>
<protein>
    <submittedName>
        <fullName evidence="3">RHS repeat protein</fullName>
    </submittedName>
</protein>
<dbReference type="Pfam" id="PF25023">
    <property type="entry name" value="TEN_YD-shell"/>
    <property type="match status" value="1"/>
</dbReference>
<proteinExistence type="predicted"/>
<dbReference type="InterPro" id="IPR050708">
    <property type="entry name" value="T6SS_VgrG/RHS"/>
</dbReference>
<dbReference type="PANTHER" id="PTHR32305">
    <property type="match status" value="1"/>
</dbReference>